<gene>
    <name evidence="1" type="ORF">HPB50_011813</name>
</gene>
<evidence type="ECO:0000313" key="2">
    <source>
        <dbReference type="Proteomes" id="UP000821845"/>
    </source>
</evidence>
<organism evidence="1 2">
    <name type="scientific">Hyalomma asiaticum</name>
    <name type="common">Tick</name>
    <dbReference type="NCBI Taxonomy" id="266040"/>
    <lineage>
        <taxon>Eukaryota</taxon>
        <taxon>Metazoa</taxon>
        <taxon>Ecdysozoa</taxon>
        <taxon>Arthropoda</taxon>
        <taxon>Chelicerata</taxon>
        <taxon>Arachnida</taxon>
        <taxon>Acari</taxon>
        <taxon>Parasitiformes</taxon>
        <taxon>Ixodida</taxon>
        <taxon>Ixodoidea</taxon>
        <taxon>Ixodidae</taxon>
        <taxon>Hyalomminae</taxon>
        <taxon>Hyalomma</taxon>
    </lineage>
</organism>
<accession>A0ACB7RTW4</accession>
<reference evidence="1" key="1">
    <citation type="submission" date="2020-05" db="EMBL/GenBank/DDBJ databases">
        <title>Large-scale comparative analyses of tick genomes elucidate their genetic diversity and vector capacities.</title>
        <authorList>
            <person name="Jia N."/>
            <person name="Wang J."/>
            <person name="Shi W."/>
            <person name="Du L."/>
            <person name="Sun Y."/>
            <person name="Zhan W."/>
            <person name="Jiang J."/>
            <person name="Wang Q."/>
            <person name="Zhang B."/>
            <person name="Ji P."/>
            <person name="Sakyi L.B."/>
            <person name="Cui X."/>
            <person name="Yuan T."/>
            <person name="Jiang B."/>
            <person name="Yang W."/>
            <person name="Lam T.T.-Y."/>
            <person name="Chang Q."/>
            <person name="Ding S."/>
            <person name="Wang X."/>
            <person name="Zhu J."/>
            <person name="Ruan X."/>
            <person name="Zhao L."/>
            <person name="Wei J."/>
            <person name="Que T."/>
            <person name="Du C."/>
            <person name="Cheng J."/>
            <person name="Dai P."/>
            <person name="Han X."/>
            <person name="Huang E."/>
            <person name="Gao Y."/>
            <person name="Liu J."/>
            <person name="Shao H."/>
            <person name="Ye R."/>
            <person name="Li L."/>
            <person name="Wei W."/>
            <person name="Wang X."/>
            <person name="Wang C."/>
            <person name="Yang T."/>
            <person name="Huo Q."/>
            <person name="Li W."/>
            <person name="Guo W."/>
            <person name="Chen H."/>
            <person name="Zhou L."/>
            <person name="Ni X."/>
            <person name="Tian J."/>
            <person name="Zhou Y."/>
            <person name="Sheng Y."/>
            <person name="Liu T."/>
            <person name="Pan Y."/>
            <person name="Xia L."/>
            <person name="Li J."/>
            <person name="Zhao F."/>
            <person name="Cao W."/>
        </authorList>
    </citation>
    <scope>NUCLEOTIDE SEQUENCE</scope>
    <source>
        <strain evidence="1">Hyas-2018</strain>
    </source>
</reference>
<comment type="caution">
    <text evidence="1">The sequence shown here is derived from an EMBL/GenBank/DDBJ whole genome shotgun (WGS) entry which is preliminary data.</text>
</comment>
<keyword evidence="2" id="KW-1185">Reference proteome</keyword>
<sequence length="189" mass="21177">MAKLVLLKDNGGLLYPGSKLCKFVADLEESVTTCFSLLELRFESVLDMLDLVKKKQQTTLGCPEHAEAIAADRSPVPVSSALSSNFWPIWHYQIRKKAAVHVQKFGCASDASQCRTAAYHTAIMERPERNPEYRSTKFPVTKSFVKSGLSRHFVPSDYKEGRTTRRLKEGAVPSVFQEYPIVSADLQAH</sequence>
<proteinExistence type="predicted"/>
<evidence type="ECO:0000313" key="1">
    <source>
        <dbReference type="EMBL" id="KAH6925898.1"/>
    </source>
</evidence>
<dbReference type="Proteomes" id="UP000821845">
    <property type="component" value="Chromosome 7"/>
</dbReference>
<name>A0ACB7RTW4_HYAAI</name>
<protein>
    <submittedName>
        <fullName evidence="1">Uncharacterized protein</fullName>
    </submittedName>
</protein>
<dbReference type="EMBL" id="CM023487">
    <property type="protein sequence ID" value="KAH6925898.1"/>
    <property type="molecule type" value="Genomic_DNA"/>
</dbReference>